<evidence type="ECO:0000313" key="3">
    <source>
        <dbReference type="Proteomes" id="UP000663193"/>
    </source>
</evidence>
<gene>
    <name evidence="2" type="ORF">JI435_415320</name>
</gene>
<reference evidence="3" key="1">
    <citation type="journal article" date="2021" name="BMC Genomics">
        <title>Chromosome-level genome assembly and manually-curated proteome of model necrotroph Parastagonospora nodorum Sn15 reveals a genome-wide trove of candidate effector homologs, and redundancy of virulence-related functions within an accessory chromosome.</title>
        <authorList>
            <person name="Bertazzoni S."/>
            <person name="Jones D.A.B."/>
            <person name="Phan H.T."/>
            <person name="Tan K.-C."/>
            <person name="Hane J.K."/>
        </authorList>
    </citation>
    <scope>NUCLEOTIDE SEQUENCE [LARGE SCALE GENOMIC DNA]</scope>
    <source>
        <strain evidence="3">SN15 / ATCC MYA-4574 / FGSC 10173)</strain>
    </source>
</reference>
<protein>
    <submittedName>
        <fullName evidence="2">Uncharacterized protein</fullName>
    </submittedName>
</protein>
<proteinExistence type="predicted"/>
<keyword evidence="3" id="KW-1185">Reference proteome</keyword>
<dbReference type="VEuPathDB" id="FungiDB:JI435_415320"/>
<organism evidence="2 3">
    <name type="scientific">Phaeosphaeria nodorum (strain SN15 / ATCC MYA-4574 / FGSC 10173)</name>
    <name type="common">Glume blotch fungus</name>
    <name type="synonym">Parastagonospora nodorum</name>
    <dbReference type="NCBI Taxonomy" id="321614"/>
    <lineage>
        <taxon>Eukaryota</taxon>
        <taxon>Fungi</taxon>
        <taxon>Dikarya</taxon>
        <taxon>Ascomycota</taxon>
        <taxon>Pezizomycotina</taxon>
        <taxon>Dothideomycetes</taxon>
        <taxon>Pleosporomycetidae</taxon>
        <taxon>Pleosporales</taxon>
        <taxon>Pleosporineae</taxon>
        <taxon>Phaeosphaeriaceae</taxon>
        <taxon>Parastagonospora</taxon>
    </lineage>
</organism>
<feature type="region of interest" description="Disordered" evidence="1">
    <location>
        <begin position="1"/>
        <end position="23"/>
    </location>
</feature>
<name>A0A7U2I5F4_PHANO</name>
<evidence type="ECO:0000313" key="2">
    <source>
        <dbReference type="EMBL" id="QRD00532.1"/>
    </source>
</evidence>
<evidence type="ECO:0000256" key="1">
    <source>
        <dbReference type="SAM" id="MobiDB-lite"/>
    </source>
</evidence>
<dbReference type="Proteomes" id="UP000663193">
    <property type="component" value="Chromosome 11"/>
</dbReference>
<sequence length="70" mass="7838">MVDTRGLLCASSSSSMSPLARSPPSFVFGTRREADLVFPSISPASRIGVYEESAKPRYHRKENRHTREAR</sequence>
<dbReference type="AlphaFoldDB" id="A0A7U2I5F4"/>
<feature type="compositionally biased region" description="Low complexity" evidence="1">
    <location>
        <begin position="11"/>
        <end position="23"/>
    </location>
</feature>
<dbReference type="EMBL" id="CP069033">
    <property type="protein sequence ID" value="QRD00532.1"/>
    <property type="molecule type" value="Genomic_DNA"/>
</dbReference>
<accession>A0A7U2I5F4</accession>